<gene>
    <name evidence="10" type="primary">LOC136996247</name>
</gene>
<dbReference type="CDD" id="cd20351">
    <property type="entry name" value="Rcat_RBR_HOIP"/>
    <property type="match status" value="1"/>
</dbReference>
<dbReference type="Pfam" id="PF25163">
    <property type="entry name" value="UBA_RNF31"/>
    <property type="match status" value="1"/>
</dbReference>
<keyword evidence="1" id="KW-0808">Transferase</keyword>
<dbReference type="InterPro" id="IPR044066">
    <property type="entry name" value="TRIAD_supradom"/>
</dbReference>
<dbReference type="PROSITE" id="PS51873">
    <property type="entry name" value="TRIAD"/>
    <property type="match status" value="1"/>
</dbReference>
<evidence type="ECO:0000256" key="3">
    <source>
        <dbReference type="ARBA" id="ARBA00022737"/>
    </source>
</evidence>
<evidence type="ECO:0000256" key="1">
    <source>
        <dbReference type="ARBA" id="ARBA00022679"/>
    </source>
</evidence>
<feature type="domain" description="RING-type" evidence="8">
    <location>
        <begin position="183"/>
        <end position="417"/>
    </location>
</feature>
<dbReference type="CDD" id="cd20337">
    <property type="entry name" value="BRcat_RBR_HOIP"/>
    <property type="match status" value="1"/>
</dbReference>
<keyword evidence="3" id="KW-0677">Repeat</keyword>
<dbReference type="InterPro" id="IPR002867">
    <property type="entry name" value="IBR_dom"/>
</dbReference>
<keyword evidence="6" id="KW-0862">Zinc</keyword>
<dbReference type="SUPFAM" id="SSF57850">
    <property type="entry name" value="RING/U-box"/>
    <property type="match status" value="3"/>
</dbReference>
<proteinExistence type="predicted"/>
<evidence type="ECO:0000313" key="10">
    <source>
        <dbReference type="RefSeq" id="XP_067173275.1"/>
    </source>
</evidence>
<evidence type="ECO:0000256" key="6">
    <source>
        <dbReference type="ARBA" id="ARBA00022833"/>
    </source>
</evidence>
<dbReference type="RefSeq" id="XP_067173275.1">
    <property type="nucleotide sequence ID" value="XM_067317174.1"/>
</dbReference>
<dbReference type="InterPro" id="IPR017907">
    <property type="entry name" value="Znf_RING_CS"/>
</dbReference>
<evidence type="ECO:0000256" key="7">
    <source>
        <dbReference type="SAM" id="MobiDB-lite"/>
    </source>
</evidence>
<evidence type="ECO:0000256" key="2">
    <source>
        <dbReference type="ARBA" id="ARBA00022723"/>
    </source>
</evidence>
<dbReference type="Pfam" id="PF18091">
    <property type="entry name" value="E3_UbLigase_RBR"/>
    <property type="match status" value="1"/>
</dbReference>
<feature type="compositionally biased region" description="Pro residues" evidence="7">
    <location>
        <begin position="444"/>
        <end position="454"/>
    </location>
</feature>
<dbReference type="PROSITE" id="PS00518">
    <property type="entry name" value="ZF_RING_1"/>
    <property type="match status" value="1"/>
</dbReference>
<accession>A0ABM4G7U5</accession>
<evidence type="ECO:0000256" key="5">
    <source>
        <dbReference type="ARBA" id="ARBA00022786"/>
    </source>
</evidence>
<evidence type="ECO:0000313" key="9">
    <source>
        <dbReference type="Proteomes" id="UP001652627"/>
    </source>
</evidence>
<dbReference type="CDD" id="cd16631">
    <property type="entry name" value="mRING-HC-C4C4_RBR_HOIP"/>
    <property type="match status" value="1"/>
</dbReference>
<evidence type="ECO:0000256" key="4">
    <source>
        <dbReference type="ARBA" id="ARBA00022771"/>
    </source>
</evidence>
<keyword evidence="4" id="KW-0863">Zinc-finger</keyword>
<dbReference type="InterPro" id="IPR047542">
    <property type="entry name" value="Rcat_RBR_RNF31-like"/>
</dbReference>
<dbReference type="InterPro" id="IPR041031">
    <property type="entry name" value="RNF31_C"/>
</dbReference>
<keyword evidence="9" id="KW-1185">Reference proteome</keyword>
<dbReference type="Pfam" id="PF22191">
    <property type="entry name" value="IBR_1"/>
    <property type="match status" value="2"/>
</dbReference>
<dbReference type="Proteomes" id="UP001652627">
    <property type="component" value="Unplaced"/>
</dbReference>
<sequence length="563" mass="61491">MVQRALAALGLRRACCDAVATLLSLLSQAAVRRALAALGLRRACCDAVVTLLFPFPSQAAVRRALAALGPRRAGGNAVVTLYDAVVLVPIAGGGAAGAGGAGAAQSWWQRRRDTVVTLLFPFPSQATVRRALAALGLPSWGRAELVVALGRELGWRGAGGPALGDLVEAVRASPDRAFIRRLLSWECAVCGWALPRHQMQSLTSCECTICPECFRQHFTIAVKEKPIGGLVCPACDGPDLADDAQRLSYFSTLDIQLRECLDAETYELFCQKLTERELMRDPKFLWCIRCSFGFIFEGEQGPAQCPQCHQRCCPRCQRPWEAQHGGLSCADFAAWKRRSDPQAQAPGLGAFLREHGIACPQCGLWYALARGGCMHFQCSQCRHHFCSGCYRPFYAKDSCPERGCPLRASLHGHHPRDCLFYLRDWDPPRLQRLLQENGVAFDTEPPPGARPPPGGGCGVLEQKETPAGLRDEACGKEVLPGHAGLCLAHYKEYLVRRINERRLDPAPLYSLPELRAAAERHLPAPPPPRAAAEPPAAYRRRLLQCLAQEAPLGPAAPLPRRPQ</sequence>
<dbReference type="InterPro" id="IPR047541">
    <property type="entry name" value="RNF31_RBR_mRING-HC-like"/>
</dbReference>
<organism evidence="9 10">
    <name type="scientific">Apteryx mantelli</name>
    <name type="common">North Island brown kiwi</name>
    <dbReference type="NCBI Taxonomy" id="2696672"/>
    <lineage>
        <taxon>Eukaryota</taxon>
        <taxon>Metazoa</taxon>
        <taxon>Chordata</taxon>
        <taxon>Craniata</taxon>
        <taxon>Vertebrata</taxon>
        <taxon>Euteleostomi</taxon>
        <taxon>Archelosauria</taxon>
        <taxon>Archosauria</taxon>
        <taxon>Dinosauria</taxon>
        <taxon>Saurischia</taxon>
        <taxon>Theropoda</taxon>
        <taxon>Coelurosauria</taxon>
        <taxon>Aves</taxon>
        <taxon>Palaeognathae</taxon>
        <taxon>Apterygiformes</taxon>
        <taxon>Apterygidae</taxon>
        <taxon>Apteryx</taxon>
    </lineage>
</organism>
<dbReference type="PANTHER" id="PTHR16004">
    <property type="entry name" value="RING FINGER PROTEIN 31-RELATED"/>
    <property type="match status" value="1"/>
</dbReference>
<keyword evidence="2" id="KW-0479">Metal-binding</keyword>
<dbReference type="InterPro" id="IPR047540">
    <property type="entry name" value="BRcat_RBR_RNF31-like"/>
</dbReference>
<dbReference type="InterPro" id="IPR057426">
    <property type="entry name" value="RNF31_UBA_3"/>
</dbReference>
<name>A0ABM4G7U5_9AVES</name>
<keyword evidence="5" id="KW-0833">Ubl conjugation pathway</keyword>
<dbReference type="PANTHER" id="PTHR16004:SF5">
    <property type="entry name" value="E3 UBIQUITIN-PROTEIN LIGASE RNF31"/>
    <property type="match status" value="1"/>
</dbReference>
<dbReference type="GeneID" id="136996247"/>
<evidence type="ECO:0000259" key="8">
    <source>
        <dbReference type="PROSITE" id="PS51873"/>
    </source>
</evidence>
<reference evidence="10" key="1">
    <citation type="submission" date="2025-08" db="UniProtKB">
        <authorList>
            <consortium name="RefSeq"/>
        </authorList>
    </citation>
    <scope>IDENTIFICATION</scope>
    <source>
        <tissue evidence="10">Blood</tissue>
    </source>
</reference>
<protein>
    <submittedName>
        <fullName evidence="10">LOW QUALITY PROTEIN: E3 ubiquitin-protein ligase RNF31-like</fullName>
    </submittedName>
</protein>
<dbReference type="Gene3D" id="1.20.120.1750">
    <property type="match status" value="1"/>
</dbReference>
<dbReference type="InterPro" id="IPR013083">
    <property type="entry name" value="Znf_RING/FYVE/PHD"/>
</dbReference>
<dbReference type="SMART" id="SM00647">
    <property type="entry name" value="IBR"/>
    <property type="match status" value="1"/>
</dbReference>
<dbReference type="Gene3D" id="3.30.40.10">
    <property type="entry name" value="Zinc/RING finger domain, C3HC4 (zinc finger)"/>
    <property type="match status" value="1"/>
</dbReference>
<feature type="region of interest" description="Disordered" evidence="7">
    <location>
        <begin position="440"/>
        <end position="462"/>
    </location>
</feature>
<dbReference type="InterPro" id="IPR026254">
    <property type="entry name" value="RNF31-like"/>
</dbReference>